<sequence length="110" mass="12209">MMGSSMVLLLLALSGALAASTVRRQVYYDDTVEVPHKRAALVLDRLLVALQSALREDSSARRFNRIDSSGPRTAPLRVEEDFNDLGALHRRDDGVNGRAIQCYFNPVTCF</sequence>
<name>A0A7E5W2D6_TRINI</name>
<dbReference type="AlphaFoldDB" id="A0A7E5W2D6"/>
<evidence type="ECO:0000256" key="1">
    <source>
        <dbReference type="SAM" id="SignalP"/>
    </source>
</evidence>
<feature type="signal peptide" evidence="1">
    <location>
        <begin position="1"/>
        <end position="18"/>
    </location>
</feature>
<evidence type="ECO:0000313" key="2">
    <source>
        <dbReference type="Proteomes" id="UP000322000"/>
    </source>
</evidence>
<dbReference type="InParanoid" id="A0A7E5W2D6"/>
<dbReference type="RefSeq" id="XP_026734672.1">
    <property type="nucleotide sequence ID" value="XM_026878871.1"/>
</dbReference>
<dbReference type="OrthoDB" id="7464898at2759"/>
<reference evidence="3" key="1">
    <citation type="submission" date="2025-08" db="UniProtKB">
        <authorList>
            <consortium name="RefSeq"/>
        </authorList>
    </citation>
    <scope>IDENTIFICATION</scope>
</reference>
<keyword evidence="2" id="KW-1185">Reference proteome</keyword>
<feature type="chain" id="PRO_5028876129" evidence="1">
    <location>
        <begin position="19"/>
        <end position="110"/>
    </location>
</feature>
<dbReference type="GeneID" id="113498736"/>
<gene>
    <name evidence="3" type="primary">LOC113498736</name>
</gene>
<keyword evidence="1" id="KW-0732">Signal</keyword>
<proteinExistence type="predicted"/>
<evidence type="ECO:0000313" key="3">
    <source>
        <dbReference type="RefSeq" id="XP_026734672.1"/>
    </source>
</evidence>
<accession>A0A7E5W2D6</accession>
<protein>
    <submittedName>
        <fullName evidence="3">Uncharacterized protein LOC113498736 isoform X1</fullName>
    </submittedName>
</protein>
<dbReference type="Proteomes" id="UP000322000">
    <property type="component" value="Chromosome 11"/>
</dbReference>
<dbReference type="KEGG" id="tnl:113498736"/>
<organism evidence="2 3">
    <name type="scientific">Trichoplusia ni</name>
    <name type="common">Cabbage looper</name>
    <dbReference type="NCBI Taxonomy" id="7111"/>
    <lineage>
        <taxon>Eukaryota</taxon>
        <taxon>Metazoa</taxon>
        <taxon>Ecdysozoa</taxon>
        <taxon>Arthropoda</taxon>
        <taxon>Hexapoda</taxon>
        <taxon>Insecta</taxon>
        <taxon>Pterygota</taxon>
        <taxon>Neoptera</taxon>
        <taxon>Endopterygota</taxon>
        <taxon>Lepidoptera</taxon>
        <taxon>Glossata</taxon>
        <taxon>Ditrysia</taxon>
        <taxon>Noctuoidea</taxon>
        <taxon>Noctuidae</taxon>
        <taxon>Plusiinae</taxon>
        <taxon>Trichoplusia</taxon>
    </lineage>
</organism>